<accession>A0ABT3QEF0</accession>
<organism evidence="3 4">
    <name type="scientific">Acetobacter thailandicus</name>
    <dbReference type="NCBI Taxonomy" id="1502842"/>
    <lineage>
        <taxon>Bacteria</taxon>
        <taxon>Pseudomonadati</taxon>
        <taxon>Pseudomonadota</taxon>
        <taxon>Alphaproteobacteria</taxon>
        <taxon>Acetobacterales</taxon>
        <taxon>Acetobacteraceae</taxon>
        <taxon>Acetobacter</taxon>
    </lineage>
</organism>
<evidence type="ECO:0000259" key="2">
    <source>
        <dbReference type="Pfam" id="PF13439"/>
    </source>
</evidence>
<protein>
    <submittedName>
        <fullName evidence="3">Glycosyltransferase family 4 protein</fullName>
    </submittedName>
</protein>
<dbReference type="PANTHER" id="PTHR45947:SF3">
    <property type="entry name" value="SULFOQUINOVOSYL TRANSFERASE SQD2"/>
    <property type="match status" value="1"/>
</dbReference>
<reference evidence="3 4" key="1">
    <citation type="submission" date="2022-11" db="EMBL/GenBank/DDBJ databases">
        <title>Genome sequencing of Acetobacter type strain.</title>
        <authorList>
            <person name="Heo J."/>
            <person name="Lee D."/>
            <person name="Han B.-H."/>
            <person name="Hong S.-B."/>
            <person name="Kwon S.-W."/>
        </authorList>
    </citation>
    <scope>NUCLEOTIDE SEQUENCE [LARGE SCALE GENOMIC DNA]</scope>
    <source>
        <strain evidence="3 4">KACC 21253</strain>
    </source>
</reference>
<dbReference type="RefSeq" id="WP_265792816.1">
    <property type="nucleotide sequence ID" value="NZ_JAPIUZ010000002.1"/>
</dbReference>
<dbReference type="InterPro" id="IPR001296">
    <property type="entry name" value="Glyco_trans_1"/>
</dbReference>
<proteinExistence type="predicted"/>
<dbReference type="Proteomes" id="UP001301152">
    <property type="component" value="Unassembled WGS sequence"/>
</dbReference>
<evidence type="ECO:0000313" key="3">
    <source>
        <dbReference type="EMBL" id="MCX2563631.1"/>
    </source>
</evidence>
<dbReference type="SUPFAM" id="SSF53756">
    <property type="entry name" value="UDP-Glycosyltransferase/glycogen phosphorylase"/>
    <property type="match status" value="1"/>
</dbReference>
<dbReference type="PANTHER" id="PTHR45947">
    <property type="entry name" value="SULFOQUINOVOSYL TRANSFERASE SQD2"/>
    <property type="match status" value="1"/>
</dbReference>
<name>A0ABT3QEF0_9PROT</name>
<dbReference type="CDD" id="cd03801">
    <property type="entry name" value="GT4_PimA-like"/>
    <property type="match status" value="1"/>
</dbReference>
<dbReference type="Gene3D" id="3.40.50.2000">
    <property type="entry name" value="Glycogen Phosphorylase B"/>
    <property type="match status" value="2"/>
</dbReference>
<evidence type="ECO:0000313" key="4">
    <source>
        <dbReference type="Proteomes" id="UP001301152"/>
    </source>
</evidence>
<feature type="domain" description="Glycosyl transferase family 1" evidence="1">
    <location>
        <begin position="176"/>
        <end position="338"/>
    </location>
</feature>
<dbReference type="InterPro" id="IPR028098">
    <property type="entry name" value="Glyco_trans_4-like_N"/>
</dbReference>
<gene>
    <name evidence="3" type="ORF">OQ497_06615</name>
</gene>
<dbReference type="Pfam" id="PF00534">
    <property type="entry name" value="Glycos_transf_1"/>
    <property type="match status" value="1"/>
</dbReference>
<keyword evidence="4" id="KW-1185">Reference proteome</keyword>
<sequence length="363" mass="39517">MPHEADALHVITVLPPSERFAAGEAGAIALLVRRMATQTETIIGQPPLGAAFPGIHFVPVTPAFRPYSLTRRYAVAVARAVKKLKPDLLEVHNRPDLALLLRKLCPSVPVMLLLHNDPCFMRCARTTEERTKLARTVQVVAVSEWIRNRFLSENVTASVSILPNSIAMADMPPRPPVRDKLILFAGRVVADKGVDTFVAACRDTLLIRPDWRAEIIGADRFGPDSPETSFLARLRPQAKAAGVSLPGYKPHDEVLTAMARAAIVVVPSRWAEPFGMAALEAMASGAALIVSDRGSLPAVVGEAGLYCNPDDVSSLTQCLLRLTDDARLRQSMGEAALKRARTFDVTAIKQQRAKLHQSILHSQ</sequence>
<feature type="domain" description="Glycosyltransferase subfamily 4-like N-terminal" evidence="2">
    <location>
        <begin position="57"/>
        <end position="166"/>
    </location>
</feature>
<dbReference type="EMBL" id="JAPIUZ010000002">
    <property type="protein sequence ID" value="MCX2563631.1"/>
    <property type="molecule type" value="Genomic_DNA"/>
</dbReference>
<dbReference type="Pfam" id="PF13439">
    <property type="entry name" value="Glyco_transf_4"/>
    <property type="match status" value="1"/>
</dbReference>
<evidence type="ECO:0000259" key="1">
    <source>
        <dbReference type="Pfam" id="PF00534"/>
    </source>
</evidence>
<dbReference type="InterPro" id="IPR050194">
    <property type="entry name" value="Glycosyltransferase_grp1"/>
</dbReference>
<comment type="caution">
    <text evidence="3">The sequence shown here is derived from an EMBL/GenBank/DDBJ whole genome shotgun (WGS) entry which is preliminary data.</text>
</comment>